<dbReference type="EMBL" id="NFHO01000005">
    <property type="protein sequence ID" value="OUN42979.1"/>
    <property type="molecule type" value="Genomic_DNA"/>
</dbReference>
<dbReference type="EC" id="4.2.1.136" evidence="19"/>
<evidence type="ECO:0000256" key="6">
    <source>
        <dbReference type="ARBA" id="ARBA00022741"/>
    </source>
</evidence>
<evidence type="ECO:0000256" key="15">
    <source>
        <dbReference type="ARBA" id="ARBA00048238"/>
    </source>
</evidence>
<dbReference type="GO" id="GO:0046872">
    <property type="term" value="F:metal ion binding"/>
    <property type="evidence" value="ECO:0007669"/>
    <property type="project" value="UniProtKB-UniRule"/>
</dbReference>
<dbReference type="GO" id="GO:0052856">
    <property type="term" value="F:NAD(P)HX epimerase activity"/>
    <property type="evidence" value="ECO:0007669"/>
    <property type="project" value="UniProtKB-UniRule"/>
</dbReference>
<feature type="binding site" evidence="18">
    <location>
        <begin position="55"/>
        <end position="59"/>
    </location>
    <ligand>
        <name>(6S)-NADPHX</name>
        <dbReference type="ChEBI" id="CHEBI:64076"/>
    </ligand>
</feature>
<comment type="similarity">
    <text evidence="18">Belongs to the NnrE/AIBP family.</text>
</comment>
<feature type="binding site" evidence="18">
    <location>
        <begin position="129"/>
        <end position="135"/>
    </location>
    <ligand>
        <name>(6S)-NADPHX</name>
        <dbReference type="ChEBI" id="CHEBI:64076"/>
    </ligand>
</feature>
<dbReference type="EC" id="5.1.99.6" evidence="19"/>
<evidence type="ECO:0000256" key="1">
    <source>
        <dbReference type="ARBA" id="ARBA00000013"/>
    </source>
</evidence>
<evidence type="ECO:0000256" key="18">
    <source>
        <dbReference type="HAMAP-Rule" id="MF_01966"/>
    </source>
</evidence>
<keyword evidence="23" id="KW-1185">Reference proteome</keyword>
<keyword evidence="6 17" id="KW-0547">Nucleotide-binding</keyword>
<sequence>MRPVLSCDEVRRLEDVIEKEGTSKAELMEFAGEFVASEALKGNPSRVVILVGFGNNGGDGWVAADILAQKDVHVDVVSPVEPDEISAPLARHVARRTAGRDVNIVVGPSKDELGELIGEADLVIDAILGTGFHGELRPPFSIWIPVVNELEPTVLSVDVPSGLDAQTGVVEHDCIRATRTATMLAPKLGLYSADGPEYAGEIVCGRLYDQLDEVIDDVEHEAEIVDSADLIDFFEPLPMNINKYSRGSVLVVAGSATYPGAAMMAAKAAARAGAGYVAVACPSACANLVRMALPSVPVIDIPSDSRGAFGAAARKAVCKAAEKFSCVLCGPGITTAAGCIDVVSGLLKMDVPLVLDADALNCLAKYSIGGIDKTPELYRRDAPLILTPHHKELSRLIGDDPVADLGTAIEASRRLLWAAGSEDMIVVAKGPSTAVAGVEKVLLPMAGPASLATAGSGDVLAGIIAGSVAQAHNYAGPWELLCAYAVTVHSFTGFAAASRFGEKSVIATDLIDLIGDAMELAAESALHDLGVLDEGSQVEEA</sequence>
<dbReference type="NCBIfam" id="TIGR00196">
    <property type="entry name" value="yjeF_cterm"/>
    <property type="match status" value="1"/>
</dbReference>
<dbReference type="PROSITE" id="PS51383">
    <property type="entry name" value="YJEF_C_3"/>
    <property type="match status" value="1"/>
</dbReference>
<feature type="binding site" evidence="17">
    <location>
        <position position="261"/>
    </location>
    <ligand>
        <name>(6S)-NADPHX</name>
        <dbReference type="ChEBI" id="CHEBI:64076"/>
    </ligand>
</feature>
<accession>A0A1Y3U9A2</accession>
<dbReference type="Proteomes" id="UP000196560">
    <property type="component" value="Unassembled WGS sequence"/>
</dbReference>
<comment type="catalytic activity">
    <reaction evidence="1 18 19">
        <text>(6R)-NADHX = (6S)-NADHX</text>
        <dbReference type="Rhea" id="RHEA:32215"/>
        <dbReference type="ChEBI" id="CHEBI:64074"/>
        <dbReference type="ChEBI" id="CHEBI:64075"/>
        <dbReference type="EC" id="5.1.99.6"/>
    </reaction>
</comment>
<dbReference type="GO" id="GO:0005524">
    <property type="term" value="F:ATP binding"/>
    <property type="evidence" value="ECO:0007669"/>
    <property type="project" value="UniProtKB-UniRule"/>
</dbReference>
<dbReference type="PIRSF" id="PIRSF017184">
    <property type="entry name" value="Nnr"/>
    <property type="match status" value="1"/>
</dbReference>
<dbReference type="InterPro" id="IPR030677">
    <property type="entry name" value="Nnr"/>
</dbReference>
<dbReference type="InterPro" id="IPR036652">
    <property type="entry name" value="YjeF_N_dom_sf"/>
</dbReference>
<feature type="binding site" evidence="17">
    <location>
        <position position="389"/>
    </location>
    <ligand>
        <name>(6S)-NADPHX</name>
        <dbReference type="ChEBI" id="CHEBI:64076"/>
    </ligand>
</feature>
<dbReference type="AlphaFoldDB" id="A0A1Y3U9A2"/>
<dbReference type="PROSITE" id="PS01050">
    <property type="entry name" value="YJEF_C_2"/>
    <property type="match status" value="1"/>
</dbReference>
<keyword evidence="5 18" id="KW-0479">Metal-binding</keyword>
<feature type="binding site" evidence="18">
    <location>
        <position position="158"/>
    </location>
    <ligand>
        <name>(6S)-NADPHX</name>
        <dbReference type="ChEBI" id="CHEBI:64076"/>
    </ligand>
</feature>
<dbReference type="NCBIfam" id="TIGR00197">
    <property type="entry name" value="yjeF_nterm"/>
    <property type="match status" value="1"/>
</dbReference>
<feature type="binding site" evidence="17">
    <location>
        <position position="458"/>
    </location>
    <ligand>
        <name>(6S)-NADPHX</name>
        <dbReference type="ChEBI" id="CHEBI:64076"/>
    </ligand>
</feature>
<feature type="domain" description="YjeF C-terminal" evidence="20">
    <location>
        <begin position="226"/>
        <end position="521"/>
    </location>
</feature>
<dbReference type="eggNOG" id="COG0063">
    <property type="taxonomic scope" value="Bacteria"/>
</dbReference>
<feature type="binding site" evidence="18">
    <location>
        <position position="125"/>
    </location>
    <ligand>
        <name>K(+)</name>
        <dbReference type="ChEBI" id="CHEBI:29103"/>
    </ligand>
</feature>
<protein>
    <recommendedName>
        <fullName evidence="19">Bifunctional NAD(P)H-hydrate repair enzyme</fullName>
    </recommendedName>
    <alternativeName>
        <fullName evidence="19">Nicotinamide nucleotide repair protein</fullName>
    </alternativeName>
    <domain>
        <recommendedName>
            <fullName evidence="19">ADP-dependent (S)-NAD(P)H-hydrate dehydratase</fullName>
            <ecNumber evidence="19">4.2.1.136</ecNumber>
        </recommendedName>
        <alternativeName>
            <fullName evidence="19">ADP-dependent NAD(P)HX dehydratase</fullName>
        </alternativeName>
    </domain>
    <domain>
        <recommendedName>
            <fullName evidence="19">NAD(P)H-hydrate epimerase</fullName>
            <ecNumber evidence="19">5.1.99.6</ecNumber>
        </recommendedName>
    </domain>
</protein>
<dbReference type="Gene3D" id="3.40.50.10260">
    <property type="entry name" value="YjeF N-terminal domain"/>
    <property type="match status" value="1"/>
</dbReference>
<dbReference type="RefSeq" id="WP_087186293.1">
    <property type="nucleotide sequence ID" value="NZ_NFHO01000005.1"/>
</dbReference>
<keyword evidence="12 17" id="KW-0456">Lyase</keyword>
<organism evidence="22 23">
    <name type="scientific">Enorma massiliensis</name>
    <dbReference type="NCBI Taxonomy" id="1472761"/>
    <lineage>
        <taxon>Bacteria</taxon>
        <taxon>Bacillati</taxon>
        <taxon>Actinomycetota</taxon>
        <taxon>Coriobacteriia</taxon>
        <taxon>Coriobacteriales</taxon>
        <taxon>Coriobacteriaceae</taxon>
        <taxon>Enorma</taxon>
    </lineage>
</organism>
<dbReference type="PANTHER" id="PTHR12592:SF0">
    <property type="entry name" value="ATP-DEPENDENT (S)-NAD(P)H-HYDRATE DEHYDRATASE"/>
    <property type="match status" value="1"/>
</dbReference>
<dbReference type="GO" id="GO:0046496">
    <property type="term" value="P:nicotinamide nucleotide metabolic process"/>
    <property type="evidence" value="ECO:0007669"/>
    <property type="project" value="UniProtKB-UniRule"/>
</dbReference>
<dbReference type="GO" id="GO:0110051">
    <property type="term" value="P:metabolite repair"/>
    <property type="evidence" value="ECO:0007669"/>
    <property type="project" value="TreeGrafter"/>
</dbReference>
<comment type="similarity">
    <text evidence="17">Belongs to the NnrD/CARKD family.</text>
</comment>
<comment type="subunit">
    <text evidence="17">Homotetramer.</text>
</comment>
<evidence type="ECO:0000256" key="9">
    <source>
        <dbReference type="ARBA" id="ARBA00022958"/>
    </source>
</evidence>
<evidence type="ECO:0000256" key="4">
    <source>
        <dbReference type="ARBA" id="ARBA00009524"/>
    </source>
</evidence>
<evidence type="ECO:0000256" key="5">
    <source>
        <dbReference type="ARBA" id="ARBA00022723"/>
    </source>
</evidence>
<comment type="catalytic activity">
    <reaction evidence="2 18 19">
        <text>(6R)-NADPHX = (6S)-NADPHX</text>
        <dbReference type="Rhea" id="RHEA:32227"/>
        <dbReference type="ChEBI" id="CHEBI:64076"/>
        <dbReference type="ChEBI" id="CHEBI:64077"/>
        <dbReference type="EC" id="5.1.99.6"/>
    </reaction>
</comment>
<dbReference type="eggNOG" id="COG0062">
    <property type="taxonomic scope" value="Bacteria"/>
</dbReference>
<dbReference type="Pfam" id="PF01256">
    <property type="entry name" value="Carb_kinase"/>
    <property type="match status" value="1"/>
</dbReference>
<comment type="caution">
    <text evidence="18">Lacks conserved residue(s) required for the propagation of feature annotation.</text>
</comment>
<keyword evidence="10 17" id="KW-0520">NAD</keyword>
<evidence type="ECO:0000256" key="3">
    <source>
        <dbReference type="ARBA" id="ARBA00006001"/>
    </source>
</evidence>
<keyword evidence="11 18" id="KW-0413">Isomerase</keyword>
<comment type="function">
    <text evidence="14 19">Bifunctional enzyme that catalyzes the epimerization of the S- and R-forms of NAD(P)HX and the dehydration of the S-form of NAD(P)HX at the expense of ADP, which is converted to AMP. This allows the repair of both epimers of NAD(P)HX, a damaged form of NAD(P)H that is a result of enzymatic or heat-dependent hydration.</text>
</comment>
<dbReference type="InterPro" id="IPR000631">
    <property type="entry name" value="CARKD"/>
</dbReference>
<keyword evidence="7 17" id="KW-0067">ATP-binding</keyword>
<comment type="function">
    <text evidence="18">Catalyzes the epimerization of the S- and R-forms of NAD(P)HX, a damaged form of NAD(P)H that is a result of enzymatic or heat-dependent hydration. This is a prerequisite for the S-specific NAD(P)H-hydrate dehydratase to allow the repair of both epimers of NAD(P)HX.</text>
</comment>
<feature type="domain" description="YjeF N-terminal" evidence="21">
    <location>
        <begin position="10"/>
        <end position="215"/>
    </location>
</feature>
<reference evidence="23" key="1">
    <citation type="submission" date="2017-04" db="EMBL/GenBank/DDBJ databases">
        <title>Function of individual gut microbiota members based on whole genome sequencing of pure cultures obtained from chicken caecum.</title>
        <authorList>
            <person name="Medvecky M."/>
            <person name="Cejkova D."/>
            <person name="Polansky O."/>
            <person name="Karasova D."/>
            <person name="Kubasova T."/>
            <person name="Cizek A."/>
            <person name="Rychlik I."/>
        </authorList>
    </citation>
    <scope>NUCLEOTIDE SEQUENCE [LARGE SCALE GENOMIC DNA]</scope>
    <source>
        <strain evidence="23">An70</strain>
    </source>
</reference>
<comment type="caution">
    <text evidence="22">The sequence shown here is derived from an EMBL/GenBank/DDBJ whole genome shotgun (WGS) entry which is preliminary data.</text>
</comment>
<keyword evidence="9 18" id="KW-0630">Potassium</keyword>
<name>A0A1Y3U9A2_9ACTN</name>
<feature type="binding site" evidence="17">
    <location>
        <position position="457"/>
    </location>
    <ligand>
        <name>AMP</name>
        <dbReference type="ChEBI" id="CHEBI:456215"/>
    </ligand>
</feature>
<evidence type="ECO:0000256" key="8">
    <source>
        <dbReference type="ARBA" id="ARBA00022857"/>
    </source>
</evidence>
<comment type="cofactor">
    <cofactor evidence="18 19">
        <name>K(+)</name>
        <dbReference type="ChEBI" id="CHEBI:29103"/>
    </cofactor>
    <text evidence="18 19">Binds 1 potassium ion per subunit.</text>
</comment>
<keyword evidence="8 17" id="KW-0521">NADP</keyword>
<dbReference type="HAMAP" id="MF_01965">
    <property type="entry name" value="NADHX_dehydratase"/>
    <property type="match status" value="1"/>
</dbReference>
<dbReference type="PROSITE" id="PS51385">
    <property type="entry name" value="YJEF_N"/>
    <property type="match status" value="1"/>
</dbReference>
<gene>
    <name evidence="17" type="primary">nnrD</name>
    <name evidence="18" type="synonym">nnrE</name>
    <name evidence="22" type="ORF">B5G21_05035</name>
</gene>
<feature type="binding site" evidence="17">
    <location>
        <position position="332"/>
    </location>
    <ligand>
        <name>(6S)-NADPHX</name>
        <dbReference type="ChEBI" id="CHEBI:64076"/>
    </ligand>
</feature>
<comment type="catalytic activity">
    <reaction evidence="16 17 19">
        <text>(6S)-NADPHX + ADP = AMP + phosphate + NADPH + H(+)</text>
        <dbReference type="Rhea" id="RHEA:32235"/>
        <dbReference type="ChEBI" id="CHEBI:15378"/>
        <dbReference type="ChEBI" id="CHEBI:43474"/>
        <dbReference type="ChEBI" id="CHEBI:57783"/>
        <dbReference type="ChEBI" id="CHEBI:64076"/>
        <dbReference type="ChEBI" id="CHEBI:456215"/>
        <dbReference type="ChEBI" id="CHEBI:456216"/>
        <dbReference type="EC" id="4.2.1.136"/>
    </reaction>
</comment>
<dbReference type="SUPFAM" id="SSF53613">
    <property type="entry name" value="Ribokinase-like"/>
    <property type="match status" value="1"/>
</dbReference>
<comment type="similarity">
    <text evidence="3 19">In the N-terminal section; belongs to the NnrE/AIBP family.</text>
</comment>
<comment type="catalytic activity">
    <reaction evidence="15 17 19">
        <text>(6S)-NADHX + ADP = AMP + phosphate + NADH + H(+)</text>
        <dbReference type="Rhea" id="RHEA:32223"/>
        <dbReference type="ChEBI" id="CHEBI:15378"/>
        <dbReference type="ChEBI" id="CHEBI:43474"/>
        <dbReference type="ChEBI" id="CHEBI:57945"/>
        <dbReference type="ChEBI" id="CHEBI:64074"/>
        <dbReference type="ChEBI" id="CHEBI:456215"/>
        <dbReference type="ChEBI" id="CHEBI:456216"/>
        <dbReference type="EC" id="4.2.1.136"/>
    </reaction>
</comment>
<dbReference type="InterPro" id="IPR004443">
    <property type="entry name" value="YjeF_N_dom"/>
</dbReference>
<evidence type="ECO:0000256" key="11">
    <source>
        <dbReference type="ARBA" id="ARBA00023235"/>
    </source>
</evidence>
<feature type="binding site" evidence="18">
    <location>
        <position position="161"/>
    </location>
    <ligand>
        <name>K(+)</name>
        <dbReference type="ChEBI" id="CHEBI:29103"/>
    </ligand>
</feature>
<dbReference type="Pfam" id="PF03853">
    <property type="entry name" value="YjeF_N"/>
    <property type="match status" value="1"/>
</dbReference>
<dbReference type="InterPro" id="IPR017953">
    <property type="entry name" value="Carbohydrate_kinase_pred_CS"/>
</dbReference>
<evidence type="ECO:0000313" key="22">
    <source>
        <dbReference type="EMBL" id="OUN42979.1"/>
    </source>
</evidence>
<comment type="cofactor">
    <cofactor evidence="17">
        <name>Mg(2+)</name>
        <dbReference type="ChEBI" id="CHEBI:18420"/>
    </cofactor>
</comment>
<dbReference type="SUPFAM" id="SSF64153">
    <property type="entry name" value="YjeF N-terminal domain-like"/>
    <property type="match status" value="1"/>
</dbReference>
<feature type="binding site" evidence="17">
    <location>
        <begin position="429"/>
        <end position="433"/>
    </location>
    <ligand>
        <name>AMP</name>
        <dbReference type="ChEBI" id="CHEBI:456215"/>
    </ligand>
</feature>
<comment type="similarity">
    <text evidence="4 19">In the C-terminal section; belongs to the NnrD/CARKD family.</text>
</comment>
<evidence type="ECO:0000256" key="19">
    <source>
        <dbReference type="PIRNR" id="PIRNR017184"/>
    </source>
</evidence>
<evidence type="ECO:0000259" key="20">
    <source>
        <dbReference type="PROSITE" id="PS51383"/>
    </source>
</evidence>
<dbReference type="InterPro" id="IPR029056">
    <property type="entry name" value="Ribokinase-like"/>
</dbReference>
<evidence type="ECO:0000256" key="16">
    <source>
        <dbReference type="ARBA" id="ARBA00049209"/>
    </source>
</evidence>
<dbReference type="HAMAP" id="MF_01966">
    <property type="entry name" value="NADHX_epimerase"/>
    <property type="match status" value="1"/>
</dbReference>
<dbReference type="STRING" id="1118060.GCA_000311845_01379"/>
<dbReference type="CDD" id="cd01171">
    <property type="entry name" value="YXKO-related"/>
    <property type="match status" value="1"/>
</dbReference>
<evidence type="ECO:0000256" key="10">
    <source>
        <dbReference type="ARBA" id="ARBA00023027"/>
    </source>
</evidence>
<evidence type="ECO:0000256" key="17">
    <source>
        <dbReference type="HAMAP-Rule" id="MF_01965"/>
    </source>
</evidence>
<evidence type="ECO:0000256" key="13">
    <source>
        <dbReference type="ARBA" id="ARBA00023268"/>
    </source>
</evidence>
<dbReference type="PANTHER" id="PTHR12592">
    <property type="entry name" value="ATP-DEPENDENT (S)-NAD(P)H-HYDRATE DEHYDRATASE FAMILY MEMBER"/>
    <property type="match status" value="1"/>
</dbReference>
<evidence type="ECO:0000259" key="21">
    <source>
        <dbReference type="PROSITE" id="PS51385"/>
    </source>
</evidence>
<evidence type="ECO:0000256" key="14">
    <source>
        <dbReference type="ARBA" id="ARBA00025153"/>
    </source>
</evidence>
<proteinExistence type="inferred from homology"/>
<evidence type="ECO:0000256" key="12">
    <source>
        <dbReference type="ARBA" id="ARBA00023239"/>
    </source>
</evidence>
<dbReference type="Gene3D" id="3.40.1190.20">
    <property type="match status" value="1"/>
</dbReference>
<comment type="function">
    <text evidence="17">Catalyzes the dehydration of the S-form of NAD(P)HX at the expense of ADP, which is converted to AMP. Together with NAD(P)HX epimerase, which catalyzes the epimerization of the S- and R-forms, the enzyme allows the repair of both epimers of NAD(P)HX, a damaged form of NAD(P)H that is a result of enzymatic or heat-dependent hydration.</text>
</comment>
<feature type="binding site" evidence="18">
    <location>
        <position position="56"/>
    </location>
    <ligand>
        <name>K(+)</name>
        <dbReference type="ChEBI" id="CHEBI:29103"/>
    </ligand>
</feature>
<dbReference type="GO" id="GO:0052855">
    <property type="term" value="F:ADP-dependent NAD(P)H-hydrate dehydratase activity"/>
    <property type="evidence" value="ECO:0007669"/>
    <property type="project" value="UniProtKB-UniRule"/>
</dbReference>
<evidence type="ECO:0000313" key="23">
    <source>
        <dbReference type="Proteomes" id="UP000196560"/>
    </source>
</evidence>
<evidence type="ECO:0000256" key="7">
    <source>
        <dbReference type="ARBA" id="ARBA00022840"/>
    </source>
</evidence>
<evidence type="ECO:0000256" key="2">
    <source>
        <dbReference type="ARBA" id="ARBA00000909"/>
    </source>
</evidence>
<keyword evidence="13" id="KW-0511">Multifunctional enzyme</keyword>